<comment type="caution">
    <text evidence="2">The sequence shown here is derived from an EMBL/GenBank/DDBJ whole genome shotgun (WGS) entry which is preliminary data.</text>
</comment>
<keyword evidence="1" id="KW-0812">Transmembrane</keyword>
<gene>
    <name evidence="2" type="ORF">BDN71DRAFT_1558863</name>
</gene>
<evidence type="ECO:0000313" key="2">
    <source>
        <dbReference type="EMBL" id="KAF9486740.1"/>
    </source>
</evidence>
<dbReference type="OrthoDB" id="10684846at2759"/>
<dbReference type="Proteomes" id="UP000807025">
    <property type="component" value="Unassembled WGS sequence"/>
</dbReference>
<proteinExistence type="predicted"/>
<dbReference type="AlphaFoldDB" id="A0A9P5ZGL9"/>
<feature type="transmembrane region" description="Helical" evidence="1">
    <location>
        <begin position="6"/>
        <end position="28"/>
    </location>
</feature>
<organism evidence="2 3">
    <name type="scientific">Pleurotus eryngii</name>
    <name type="common">Boletus of the steppes</name>
    <dbReference type="NCBI Taxonomy" id="5323"/>
    <lineage>
        <taxon>Eukaryota</taxon>
        <taxon>Fungi</taxon>
        <taxon>Dikarya</taxon>
        <taxon>Basidiomycota</taxon>
        <taxon>Agaricomycotina</taxon>
        <taxon>Agaricomycetes</taxon>
        <taxon>Agaricomycetidae</taxon>
        <taxon>Agaricales</taxon>
        <taxon>Pleurotineae</taxon>
        <taxon>Pleurotaceae</taxon>
        <taxon>Pleurotus</taxon>
    </lineage>
</organism>
<protein>
    <submittedName>
        <fullName evidence="2">Uncharacterized protein</fullName>
    </submittedName>
</protein>
<reference evidence="2" key="1">
    <citation type="submission" date="2020-11" db="EMBL/GenBank/DDBJ databases">
        <authorList>
            <consortium name="DOE Joint Genome Institute"/>
            <person name="Ahrendt S."/>
            <person name="Riley R."/>
            <person name="Andreopoulos W."/>
            <person name="Labutti K."/>
            <person name="Pangilinan J."/>
            <person name="Ruiz-Duenas F.J."/>
            <person name="Barrasa J.M."/>
            <person name="Sanchez-Garcia M."/>
            <person name="Camarero S."/>
            <person name="Miyauchi S."/>
            <person name="Serrano A."/>
            <person name="Linde D."/>
            <person name="Babiker R."/>
            <person name="Drula E."/>
            <person name="Ayuso-Fernandez I."/>
            <person name="Pacheco R."/>
            <person name="Padilla G."/>
            <person name="Ferreira P."/>
            <person name="Barriuso J."/>
            <person name="Kellner H."/>
            <person name="Castanera R."/>
            <person name="Alfaro M."/>
            <person name="Ramirez L."/>
            <person name="Pisabarro A.G."/>
            <person name="Kuo A."/>
            <person name="Tritt A."/>
            <person name="Lipzen A."/>
            <person name="He G."/>
            <person name="Yan M."/>
            <person name="Ng V."/>
            <person name="Cullen D."/>
            <person name="Martin F."/>
            <person name="Rosso M.-N."/>
            <person name="Henrissat B."/>
            <person name="Hibbett D."/>
            <person name="Martinez A.T."/>
            <person name="Grigoriev I.V."/>
        </authorList>
    </citation>
    <scope>NUCLEOTIDE SEQUENCE</scope>
    <source>
        <strain evidence="2">ATCC 90797</strain>
    </source>
</reference>
<sequence>MPLNPAIAWTVAVITFLVYLIYMISNILPVVDPQCPYRTPFSDILHVISRRLVPSLLTTLWSSILHPSQVARRLATLFGLLDRIIRRATSGCVSTFDSLFSKQPEESSSTPGAPSPWQPLKEIERQTANTEDVGARAIAWLLKSTSNPPTTSIALQSLGGSSPAMTKMLPGLMLPLETDKALDTAISQILKSDPHQETSSETLRLARLFRSLASICPSPRMGDYYVALLGRPSFLGGYSFSIDGPWISNIVSSDIPLNAKLSLMAKPCAYILRSGRSKGNLPLREAIFLGILEPQPGTLLLPQDLWNVLQEISGSLYFPEVSLQMLVKLYRKAFESGSASFHEKDDTQALKVLAYLKALLFISKDLQTSGMTSGDYSDYMVEAWDFTVSRCVDIVGTDGTITVPPDLSESLSKDAASILSQRRRLGQPKITQKLLKAVWKLNHKFEFLTYQELFRDFQNLRYNVADVWKFVLRGNREPAYACFIKLDILSHLSSQYHKHDCRLWSVLPSFVRGISRLSSSHSDECRKYLFQSEHLFTACNLVQSLVSLDPRHPSWAERIDYLHRYVDAKPPLAPQSMHDDIRDVFRLIDECLETHQGTQGQTQLAAAELTMMTPSKDLPSEDQSSGQPQRRLGFLHWVWSRLFGNGIKTPQSDTEQGESE</sequence>
<accession>A0A9P5ZGL9</accession>
<evidence type="ECO:0000313" key="3">
    <source>
        <dbReference type="Proteomes" id="UP000807025"/>
    </source>
</evidence>
<keyword evidence="1" id="KW-0472">Membrane</keyword>
<dbReference type="EMBL" id="MU154959">
    <property type="protein sequence ID" value="KAF9486740.1"/>
    <property type="molecule type" value="Genomic_DNA"/>
</dbReference>
<name>A0A9P5ZGL9_PLEER</name>
<keyword evidence="1" id="KW-1133">Transmembrane helix</keyword>
<evidence type="ECO:0000256" key="1">
    <source>
        <dbReference type="SAM" id="Phobius"/>
    </source>
</evidence>
<keyword evidence="3" id="KW-1185">Reference proteome</keyword>